<proteinExistence type="inferred from homology"/>
<keyword evidence="5" id="KW-1185">Reference proteome</keyword>
<dbReference type="CDD" id="cd11613">
    <property type="entry name" value="SAF_AH_GD"/>
    <property type="match status" value="1"/>
</dbReference>
<comment type="similarity">
    <text evidence="1">Belongs to the UxaA family.</text>
</comment>
<evidence type="ECO:0000256" key="1">
    <source>
        <dbReference type="ARBA" id="ARBA00010986"/>
    </source>
</evidence>
<protein>
    <submittedName>
        <fullName evidence="4">Altronate dehydratase</fullName>
        <ecNumber evidence="4">4.2.1.7</ecNumber>
    </submittedName>
</protein>
<dbReference type="PANTHER" id="PTHR30536">
    <property type="entry name" value="ALTRONATE/GALACTARATE DEHYDRATASE"/>
    <property type="match status" value="1"/>
</dbReference>
<dbReference type="GO" id="GO:0019698">
    <property type="term" value="P:D-galacturonate catabolic process"/>
    <property type="evidence" value="ECO:0007669"/>
    <property type="project" value="TreeGrafter"/>
</dbReference>
<dbReference type="InterPro" id="IPR013974">
    <property type="entry name" value="SAF"/>
</dbReference>
<reference evidence="5" key="1">
    <citation type="submission" date="2011-05" db="EMBL/GenBank/DDBJ databases">
        <title>Complete sequence of Desulfotomaculum kuznetsovii DSM 6115.</title>
        <authorList>
            <person name="Lucas S."/>
            <person name="Han J."/>
            <person name="Lapidus A."/>
            <person name="Cheng J.-F."/>
            <person name="Goodwin L."/>
            <person name="Pitluck S."/>
            <person name="Peters L."/>
            <person name="Mikhailova N."/>
            <person name="Lu M."/>
            <person name="Saunders E."/>
            <person name="Han C."/>
            <person name="Tapia R."/>
            <person name="Land M."/>
            <person name="Hauser L."/>
            <person name="Kyrpides N."/>
            <person name="Ivanova N."/>
            <person name="Pagani I."/>
            <person name="Nazina T."/>
            <person name="Ivanova A."/>
            <person name="Parshina S."/>
            <person name="Kuever J."/>
            <person name="Muyzer G."/>
            <person name="Plugge C."/>
            <person name="Stams A."/>
            <person name="Woyke T."/>
        </authorList>
    </citation>
    <scope>NUCLEOTIDE SEQUENCE [LARGE SCALE GENOMIC DNA]</scope>
    <source>
        <strain evidence="5">DSM 6115 / VKM B-1805 / 17</strain>
    </source>
</reference>
<dbReference type="InterPro" id="IPR007392">
    <property type="entry name" value="GD_AH_second"/>
</dbReference>
<dbReference type="SMART" id="SM00858">
    <property type="entry name" value="SAF"/>
    <property type="match status" value="1"/>
</dbReference>
<organism evidence="4 5">
    <name type="scientific">Desulfofundulus kuznetsovii (strain DSM 6115 / VKM B-1805 / 17)</name>
    <name type="common">Desulfotomaculum kuznetsovii</name>
    <dbReference type="NCBI Taxonomy" id="760568"/>
    <lineage>
        <taxon>Bacteria</taxon>
        <taxon>Bacillati</taxon>
        <taxon>Bacillota</taxon>
        <taxon>Clostridia</taxon>
        <taxon>Eubacteriales</taxon>
        <taxon>Peptococcaceae</taxon>
        <taxon>Desulfofundulus</taxon>
    </lineage>
</organism>
<evidence type="ECO:0000256" key="2">
    <source>
        <dbReference type="ARBA" id="ARBA00023239"/>
    </source>
</evidence>
<accession>A0AAU8PTE7</accession>
<name>A0AAU8PTE7_DESK7</name>
<evidence type="ECO:0000313" key="5">
    <source>
        <dbReference type="Proteomes" id="UP000009229"/>
    </source>
</evidence>
<dbReference type="GO" id="GO:0008789">
    <property type="term" value="F:altronate dehydratase activity"/>
    <property type="evidence" value="ECO:0007669"/>
    <property type="project" value="UniProtKB-EC"/>
</dbReference>
<sequence length="495" mass="53574">MSVIKINPDDNVAVALRDLAAGEIITLEDGSVTVRQDIPAGHKLALAELNPGEKVVKYGYPIGVATAKILPGDHVHAHNLKTSLEGTLSYSYQPVEIKPLPVPEEKDHFQGFVRSDGSVGIRNEIWIINTVGCVNKVAELLARKAREWIRMPGVEGIYHFPHPYGCSQLGQDHMNTQKILAGLARHPNAAGVLVLGLGCENNQIDQFRGVLGEYDPRRILFLTAQEVEDEITTGLELLERLARYAASFRRQPVSASRLKIGLKCGGSDAFSGITANPLVGALSDILLAQGGTSILTEVPEMFGAETILMNRAINRDVFQRLVELINGFKVYFLNHGQVVYENPSPGNKAGGITTLEEKSLGCTQKGGQGAVVDVLRYGEQATRAGLNILEGPGNDLVATTALAAAGAHLVLFTTGRGTPLGCPVPTVKISSNSSLYTRKKNWIDFDAGRLLAGSTLPDLARELWQYILEVASGRKTQNEINDFREIVIFKQGVTL</sequence>
<feature type="domain" description="SAF" evidence="3">
    <location>
        <begin position="10"/>
        <end position="81"/>
    </location>
</feature>
<evidence type="ECO:0000313" key="4">
    <source>
        <dbReference type="EMBL" id="AEG15221.1"/>
    </source>
</evidence>
<dbReference type="InterPro" id="IPR048332">
    <property type="entry name" value="GD_AH_C"/>
</dbReference>
<evidence type="ECO:0000259" key="3">
    <source>
        <dbReference type="SMART" id="SM00858"/>
    </source>
</evidence>
<dbReference type="KEGG" id="dku:Desku_1643"/>
<dbReference type="Proteomes" id="UP000009229">
    <property type="component" value="Chromosome"/>
</dbReference>
<dbReference type="Pfam" id="PF04295">
    <property type="entry name" value="GD_AH_second"/>
    <property type="match status" value="1"/>
</dbReference>
<dbReference type="RefSeq" id="WP_013822736.1">
    <property type="nucleotide sequence ID" value="NC_015573.1"/>
</dbReference>
<dbReference type="InterPro" id="IPR044144">
    <property type="entry name" value="SAF_UxaA/GarD"/>
</dbReference>
<dbReference type="InterPro" id="IPR052172">
    <property type="entry name" value="UxaA_altronate/galactarate_dh"/>
</dbReference>
<dbReference type="Pfam" id="PF20629">
    <property type="entry name" value="GD_AH_C"/>
    <property type="match status" value="1"/>
</dbReference>
<dbReference type="EC" id="4.2.1.7" evidence="4"/>
<dbReference type="Pfam" id="PF08666">
    <property type="entry name" value="SAF"/>
    <property type="match status" value="1"/>
</dbReference>
<dbReference type="Gene3D" id="2.30.130.110">
    <property type="match status" value="1"/>
</dbReference>
<dbReference type="EMBL" id="CP002770">
    <property type="protein sequence ID" value="AEG15221.1"/>
    <property type="molecule type" value="Genomic_DNA"/>
</dbReference>
<gene>
    <name evidence="4" type="ordered locus">Desku_1643</name>
</gene>
<dbReference type="AlphaFoldDB" id="A0AAU8PTE7"/>
<dbReference type="PANTHER" id="PTHR30536:SF5">
    <property type="entry name" value="ALTRONATE DEHYDRATASE"/>
    <property type="match status" value="1"/>
</dbReference>
<keyword evidence="2 4" id="KW-0456">Lyase</keyword>